<dbReference type="InParanoid" id="A0A1X7VX92"/>
<proteinExistence type="predicted"/>
<accession>A0A1X7VX92</accession>
<dbReference type="EnsemblMetazoa" id="Aqu2.1.44485_001">
    <property type="protein sequence ID" value="Aqu2.1.44485_001"/>
    <property type="gene ID" value="Aqu2.1.44485"/>
</dbReference>
<name>A0A1X7VX92_AMPQE</name>
<evidence type="ECO:0000313" key="1">
    <source>
        <dbReference type="EnsemblMetazoa" id="Aqu2.1.44485_001"/>
    </source>
</evidence>
<organism evidence="1">
    <name type="scientific">Amphimedon queenslandica</name>
    <name type="common">Sponge</name>
    <dbReference type="NCBI Taxonomy" id="400682"/>
    <lineage>
        <taxon>Eukaryota</taxon>
        <taxon>Metazoa</taxon>
        <taxon>Porifera</taxon>
        <taxon>Demospongiae</taxon>
        <taxon>Heteroscleromorpha</taxon>
        <taxon>Haplosclerida</taxon>
        <taxon>Niphatidae</taxon>
        <taxon>Amphimedon</taxon>
    </lineage>
</organism>
<reference evidence="1" key="1">
    <citation type="submission" date="2017-05" db="UniProtKB">
        <authorList>
            <consortium name="EnsemblMetazoa"/>
        </authorList>
    </citation>
    <scope>IDENTIFICATION</scope>
</reference>
<dbReference type="AlphaFoldDB" id="A0A1X7VX92"/>
<sequence>MSKVCDDNALNKPCSQKRKVDVDSITDNSALVLPCSKKDDELIVSINLKNLKTKFNVEGDSCSSLIVSIKLSNIKDKPKDDKRKCCVKNDHCSSDLIVS</sequence>
<protein>
    <submittedName>
        <fullName evidence="1">Uncharacterized protein</fullName>
    </submittedName>
</protein>